<reference evidence="1 2" key="1">
    <citation type="submission" date="2017-03" db="EMBL/GenBank/DDBJ databases">
        <title>Genome analysis of strain PAMC 26577.</title>
        <authorList>
            <person name="Oh H.-M."/>
            <person name="Yang J.-A."/>
        </authorList>
    </citation>
    <scope>NUCLEOTIDE SEQUENCE [LARGE SCALE GENOMIC DNA]</scope>
    <source>
        <strain evidence="1 2">PAMC 26577</strain>
    </source>
</reference>
<organism evidence="1 2">
    <name type="scientific">Caballeronia sordidicola</name>
    <name type="common">Burkholderia sordidicola</name>
    <dbReference type="NCBI Taxonomy" id="196367"/>
    <lineage>
        <taxon>Bacteria</taxon>
        <taxon>Pseudomonadati</taxon>
        <taxon>Pseudomonadota</taxon>
        <taxon>Betaproteobacteria</taxon>
        <taxon>Burkholderiales</taxon>
        <taxon>Burkholderiaceae</taxon>
        <taxon>Caballeronia</taxon>
    </lineage>
</organism>
<comment type="caution">
    <text evidence="1">The sequence shown here is derived from an EMBL/GenBank/DDBJ whole genome shotgun (WGS) entry which is preliminary data.</text>
</comment>
<sequence length="39" mass="4316">MSIPHSDYIDASDMAEDAAIALITCTKRHATIKAWQNLI</sequence>
<dbReference type="EMBL" id="NBTZ01000030">
    <property type="protein sequence ID" value="OTP77573.1"/>
    <property type="molecule type" value="Genomic_DNA"/>
</dbReference>
<protein>
    <submittedName>
        <fullName evidence="1">Uncharacterized protein</fullName>
    </submittedName>
</protein>
<name>A0A242N1W8_CABSO</name>
<gene>
    <name evidence="1" type="ORF">PAMC26577_08050</name>
</gene>
<dbReference type="AlphaFoldDB" id="A0A242N1W8"/>
<accession>A0A242N1W8</accession>
<evidence type="ECO:0000313" key="1">
    <source>
        <dbReference type="EMBL" id="OTP77573.1"/>
    </source>
</evidence>
<evidence type="ECO:0000313" key="2">
    <source>
        <dbReference type="Proteomes" id="UP000195221"/>
    </source>
</evidence>
<proteinExistence type="predicted"/>
<dbReference type="Proteomes" id="UP000195221">
    <property type="component" value="Unassembled WGS sequence"/>
</dbReference>